<evidence type="ECO:0000313" key="5">
    <source>
        <dbReference type="EMBL" id="ATL66797.1"/>
    </source>
</evidence>
<proteinExistence type="predicted"/>
<dbReference type="Gene3D" id="3.40.50.300">
    <property type="entry name" value="P-loop containing nucleotide triphosphate hydrolases"/>
    <property type="match status" value="1"/>
</dbReference>
<name>A0A291RHF8_9NOCA</name>
<evidence type="ECO:0000313" key="6">
    <source>
        <dbReference type="Proteomes" id="UP000221961"/>
    </source>
</evidence>
<dbReference type="GO" id="GO:0005524">
    <property type="term" value="F:ATP binding"/>
    <property type="evidence" value="ECO:0007669"/>
    <property type="project" value="UniProtKB-KW"/>
</dbReference>
<dbReference type="SMART" id="SM00382">
    <property type="entry name" value="AAA"/>
    <property type="match status" value="1"/>
</dbReference>
<dbReference type="InterPro" id="IPR017871">
    <property type="entry name" value="ABC_transporter-like_CS"/>
</dbReference>
<dbReference type="AlphaFoldDB" id="A0A291RHF8"/>
<keyword evidence="2" id="KW-0547">Nucleotide-binding</keyword>
<keyword evidence="3 5" id="KW-0067">ATP-binding</keyword>
<dbReference type="GO" id="GO:0016887">
    <property type="term" value="F:ATP hydrolysis activity"/>
    <property type="evidence" value="ECO:0007669"/>
    <property type="project" value="InterPro"/>
</dbReference>
<gene>
    <name evidence="5" type="ORF">CRH09_11845</name>
</gene>
<organism evidence="5 6">
    <name type="scientific">Nocardia terpenica</name>
    <dbReference type="NCBI Taxonomy" id="455432"/>
    <lineage>
        <taxon>Bacteria</taxon>
        <taxon>Bacillati</taxon>
        <taxon>Actinomycetota</taxon>
        <taxon>Actinomycetes</taxon>
        <taxon>Mycobacteriales</taxon>
        <taxon>Nocardiaceae</taxon>
        <taxon>Nocardia</taxon>
    </lineage>
</organism>
<sequence length="444" mass="48601">MTENPCAPHYAIRTEKHVPAPIITVDRVTKNFTNPAGEQLPVLADVCLELREGEIVALLGKSGSGKSTLLRIVAGLIQPSAGAATLRDEVINAPNRSTAMVFQTFALLPWLTVRQNVELGLRAQGISDPERGERARRAIDMIGLDGFDNAYPKELSGGMRQRVGFARALVVQPEVLLMDEPFSALDVLTAENLRGELIRLWSQPEFPTKAILLVTHNIEEAVQLADRILVLDNNPGRIKGDIPVDLPHPRDVRTPQFHRIVDHAYRMLTDTTDHPATPTTPTPTTHPLPDADVDAIAGLLDLLAAHNGRLNLPDLATSLRFELDDLMPLVDAATLLNLATTHTAHLTLTPEGQAFTTADPTTAKQIFAQAAQSNAPLITAITQTLTTTPHHQIPTAFFLNLLRRNLTDTTAQQQLRVAIDWGRYGELFDYDAGDQVLTREPVEG</sequence>
<evidence type="ECO:0000259" key="4">
    <source>
        <dbReference type="PROSITE" id="PS50893"/>
    </source>
</evidence>
<dbReference type="KEGG" id="ntp:CRH09_11845"/>
<dbReference type="PANTHER" id="PTHR42788">
    <property type="entry name" value="TAURINE IMPORT ATP-BINDING PROTEIN-RELATED"/>
    <property type="match status" value="1"/>
</dbReference>
<evidence type="ECO:0000256" key="2">
    <source>
        <dbReference type="ARBA" id="ARBA00022741"/>
    </source>
</evidence>
<dbReference type="InterPro" id="IPR003439">
    <property type="entry name" value="ABC_transporter-like_ATP-bd"/>
</dbReference>
<evidence type="ECO:0000256" key="1">
    <source>
        <dbReference type="ARBA" id="ARBA00022448"/>
    </source>
</evidence>
<dbReference type="PROSITE" id="PS50893">
    <property type="entry name" value="ABC_TRANSPORTER_2"/>
    <property type="match status" value="1"/>
</dbReference>
<dbReference type="Pfam" id="PF09821">
    <property type="entry name" value="AAA_assoc_C"/>
    <property type="match status" value="1"/>
</dbReference>
<dbReference type="Proteomes" id="UP000221961">
    <property type="component" value="Chromosome"/>
</dbReference>
<dbReference type="InterPro" id="IPR018632">
    <property type="entry name" value="AAA-associated_dom_C"/>
</dbReference>
<reference evidence="5 6" key="1">
    <citation type="submission" date="2017-10" db="EMBL/GenBank/DDBJ databases">
        <title>Comparative genomics between pathogenic Norcardia.</title>
        <authorList>
            <person name="Zeng L."/>
        </authorList>
    </citation>
    <scope>NUCLEOTIDE SEQUENCE [LARGE SCALE GENOMIC DNA]</scope>
    <source>
        <strain evidence="5 6">NC_YFY_NT001</strain>
    </source>
</reference>
<feature type="domain" description="ABC transporter" evidence="4">
    <location>
        <begin position="23"/>
        <end position="258"/>
    </location>
</feature>
<dbReference type="SUPFAM" id="SSF52540">
    <property type="entry name" value="P-loop containing nucleoside triphosphate hydrolases"/>
    <property type="match status" value="1"/>
</dbReference>
<keyword evidence="1" id="KW-0813">Transport</keyword>
<dbReference type="Pfam" id="PF00005">
    <property type="entry name" value="ABC_tran"/>
    <property type="match status" value="1"/>
</dbReference>
<dbReference type="InterPro" id="IPR027417">
    <property type="entry name" value="P-loop_NTPase"/>
</dbReference>
<accession>A0A291RHF8</accession>
<protein>
    <submittedName>
        <fullName evidence="5">Nitrate ABC transporter ATP-binding protein</fullName>
    </submittedName>
</protein>
<dbReference type="EMBL" id="CP023778">
    <property type="protein sequence ID" value="ATL66797.1"/>
    <property type="molecule type" value="Genomic_DNA"/>
</dbReference>
<dbReference type="CDD" id="cd03293">
    <property type="entry name" value="ABC_NrtD_SsuB_transporters"/>
    <property type="match status" value="1"/>
</dbReference>
<evidence type="ECO:0000256" key="3">
    <source>
        <dbReference type="ARBA" id="ARBA00022840"/>
    </source>
</evidence>
<dbReference type="InterPro" id="IPR003593">
    <property type="entry name" value="AAA+_ATPase"/>
</dbReference>
<dbReference type="PROSITE" id="PS00211">
    <property type="entry name" value="ABC_TRANSPORTER_1"/>
    <property type="match status" value="1"/>
</dbReference>
<dbReference type="InterPro" id="IPR050166">
    <property type="entry name" value="ABC_transporter_ATP-bind"/>
</dbReference>
<dbReference type="PANTHER" id="PTHR42788:SF13">
    <property type="entry name" value="ALIPHATIC SULFONATES IMPORT ATP-BINDING PROTEIN SSUB"/>
    <property type="match status" value="1"/>
</dbReference>